<organism evidence="2 3">
    <name type="scientific">Streptococcus mitis</name>
    <dbReference type="NCBI Taxonomy" id="28037"/>
    <lineage>
        <taxon>Bacteria</taxon>
        <taxon>Bacillati</taxon>
        <taxon>Bacillota</taxon>
        <taxon>Bacilli</taxon>
        <taxon>Lactobacillales</taxon>
        <taxon>Streptococcaceae</taxon>
        <taxon>Streptococcus</taxon>
        <taxon>Streptococcus mitis group</taxon>
    </lineage>
</organism>
<dbReference type="EMBL" id="LROU01000044">
    <property type="protein sequence ID" value="KYF37647.1"/>
    <property type="molecule type" value="Genomic_DNA"/>
</dbReference>
<dbReference type="InterPro" id="IPR051675">
    <property type="entry name" value="Endo/Exo/Phosphatase_dom_1"/>
</dbReference>
<sequence length="55" mass="6175">MEELKQVKGLGGKRSQDIIDHREANGKFKSVDELKKVSGIGDKTIEKLKDYVTVD</sequence>
<feature type="domain" description="Helix-hairpin-helix DNA-binding motif class 1" evidence="1">
    <location>
        <begin position="2"/>
        <end position="21"/>
    </location>
</feature>
<dbReference type="InterPro" id="IPR010994">
    <property type="entry name" value="RuvA_2-like"/>
</dbReference>
<dbReference type="NCBIfam" id="TIGR00426">
    <property type="entry name" value="competence protein ComEA helix-hairpin-helix repeat region"/>
    <property type="match status" value="1"/>
</dbReference>
<evidence type="ECO:0000313" key="2">
    <source>
        <dbReference type="EMBL" id="KYF37647.1"/>
    </source>
</evidence>
<evidence type="ECO:0000313" key="3">
    <source>
        <dbReference type="Proteomes" id="UP000075442"/>
    </source>
</evidence>
<dbReference type="SUPFAM" id="SSF47781">
    <property type="entry name" value="RuvA domain 2-like"/>
    <property type="match status" value="1"/>
</dbReference>
<dbReference type="InterPro" id="IPR003583">
    <property type="entry name" value="Hlx-hairpin-Hlx_DNA-bd_motif"/>
</dbReference>
<feature type="domain" description="Helix-hairpin-helix DNA-binding motif class 1" evidence="1">
    <location>
        <begin position="32"/>
        <end position="51"/>
    </location>
</feature>
<dbReference type="InterPro" id="IPR004509">
    <property type="entry name" value="Competence_ComEA_HhH"/>
</dbReference>
<name>A0A150NVZ5_STRMT</name>
<reference evidence="2 3" key="1">
    <citation type="submission" date="2016-01" db="EMBL/GenBank/DDBJ databases">
        <title>Highly variable Streptococcus oralis 1 are common among viridans streptococci isolated from primates.</title>
        <authorList>
            <person name="Denapaite D."/>
            <person name="Rieger M."/>
            <person name="Koendgen S."/>
            <person name="Brueckner R."/>
            <person name="Ochigava I."/>
            <person name="Kappeler P."/>
            <person name="Maetz-Rensing K."/>
            <person name="Leendertz F."/>
        </authorList>
    </citation>
    <scope>NUCLEOTIDE SEQUENCE [LARGE SCALE GENOMIC DNA]</scope>
    <source>
        <strain evidence="2 3">M3-1</strain>
    </source>
</reference>
<dbReference type="GO" id="GO:0006281">
    <property type="term" value="P:DNA repair"/>
    <property type="evidence" value="ECO:0007669"/>
    <property type="project" value="InterPro"/>
</dbReference>
<dbReference type="Proteomes" id="UP000075442">
    <property type="component" value="Unassembled WGS sequence"/>
</dbReference>
<dbReference type="PANTHER" id="PTHR21180">
    <property type="entry name" value="ENDONUCLEASE/EXONUCLEASE/PHOSPHATASE FAMILY DOMAIN-CONTAINING PROTEIN 1"/>
    <property type="match status" value="1"/>
</dbReference>
<gene>
    <name evidence="2" type="ORF">SMIM3I_01342</name>
</gene>
<dbReference type="Gene3D" id="1.10.150.280">
    <property type="entry name" value="AF1531-like domain"/>
    <property type="match status" value="1"/>
</dbReference>
<evidence type="ECO:0000259" key="1">
    <source>
        <dbReference type="SMART" id="SM00278"/>
    </source>
</evidence>
<accession>A0A150NVZ5</accession>
<keyword evidence="2" id="KW-0675">Receptor</keyword>
<dbReference type="SMART" id="SM00278">
    <property type="entry name" value="HhH1"/>
    <property type="match status" value="2"/>
</dbReference>
<dbReference type="GO" id="GO:0003677">
    <property type="term" value="F:DNA binding"/>
    <property type="evidence" value="ECO:0007669"/>
    <property type="project" value="InterPro"/>
</dbReference>
<dbReference type="Pfam" id="PF12836">
    <property type="entry name" value="HHH_3"/>
    <property type="match status" value="1"/>
</dbReference>
<dbReference type="PANTHER" id="PTHR21180:SF32">
    <property type="entry name" value="ENDONUCLEASE_EXONUCLEASE_PHOSPHATASE FAMILY DOMAIN-CONTAINING PROTEIN 1"/>
    <property type="match status" value="1"/>
</dbReference>
<protein>
    <submittedName>
        <fullName evidence="2">Late competence protein ComEA, DNA receptor</fullName>
    </submittedName>
</protein>
<proteinExistence type="predicted"/>
<comment type="caution">
    <text evidence="2">The sequence shown here is derived from an EMBL/GenBank/DDBJ whole genome shotgun (WGS) entry which is preliminary data.</text>
</comment>
<dbReference type="AlphaFoldDB" id="A0A150NVZ5"/>
<dbReference type="GO" id="GO:0015628">
    <property type="term" value="P:protein secretion by the type II secretion system"/>
    <property type="evidence" value="ECO:0007669"/>
    <property type="project" value="TreeGrafter"/>
</dbReference>
<dbReference type="GO" id="GO:0015627">
    <property type="term" value="C:type II protein secretion system complex"/>
    <property type="evidence" value="ECO:0007669"/>
    <property type="project" value="TreeGrafter"/>
</dbReference>